<dbReference type="GO" id="GO:0000978">
    <property type="term" value="F:RNA polymerase II cis-regulatory region sequence-specific DNA binding"/>
    <property type="evidence" value="ECO:0007669"/>
    <property type="project" value="TreeGrafter"/>
</dbReference>
<evidence type="ECO:0000256" key="6">
    <source>
        <dbReference type="PROSITE-ProRule" id="PRU00108"/>
    </source>
</evidence>
<evidence type="ECO:0000256" key="1">
    <source>
        <dbReference type="ARBA" id="ARBA00004123"/>
    </source>
</evidence>
<dbReference type="PROSITE" id="PS00027">
    <property type="entry name" value="HOMEOBOX_1"/>
    <property type="match status" value="1"/>
</dbReference>
<accession>A0A914CCY1</accession>
<feature type="compositionally biased region" description="Polar residues" evidence="8">
    <location>
        <begin position="127"/>
        <end position="137"/>
    </location>
</feature>
<dbReference type="PROSITE" id="PS50071">
    <property type="entry name" value="HOMEOBOX_2"/>
    <property type="match status" value="1"/>
</dbReference>
<dbReference type="InterPro" id="IPR009057">
    <property type="entry name" value="Homeodomain-like_sf"/>
</dbReference>
<dbReference type="PANTHER" id="PTHR45946">
    <property type="entry name" value="HOMEOBOX PROTEIN ROUGH-RELATED"/>
    <property type="match status" value="1"/>
</dbReference>
<dbReference type="PANTHER" id="PTHR45946:SF4">
    <property type="entry name" value="HOMEOBOX PROTEIN ROUGH-RELATED"/>
    <property type="match status" value="1"/>
</dbReference>
<feature type="region of interest" description="Disordered" evidence="8">
    <location>
        <begin position="232"/>
        <end position="313"/>
    </location>
</feature>
<proteinExistence type="predicted"/>
<dbReference type="InterPro" id="IPR046327">
    <property type="entry name" value="HXA1/B1/D1"/>
</dbReference>
<feature type="DNA-binding region" description="Homeobox" evidence="6">
    <location>
        <begin position="176"/>
        <end position="235"/>
    </location>
</feature>
<evidence type="ECO:0000256" key="4">
    <source>
        <dbReference type="ARBA" id="ARBA00023155"/>
    </source>
</evidence>
<feature type="compositionally biased region" description="Low complexity" evidence="8">
    <location>
        <begin position="280"/>
        <end position="299"/>
    </location>
</feature>
<protein>
    <submittedName>
        <fullName evidence="11">Homeobox domain-containing protein</fullName>
    </submittedName>
</protein>
<dbReference type="SUPFAM" id="SSF46689">
    <property type="entry name" value="Homeodomain-like"/>
    <property type="match status" value="1"/>
</dbReference>
<dbReference type="Gene3D" id="1.10.10.60">
    <property type="entry name" value="Homeodomain-like"/>
    <property type="match status" value="1"/>
</dbReference>
<dbReference type="PRINTS" id="PR00024">
    <property type="entry name" value="HOMEOBOX"/>
</dbReference>
<dbReference type="InterPro" id="IPR020479">
    <property type="entry name" value="HD_metazoa"/>
</dbReference>
<evidence type="ECO:0000256" key="2">
    <source>
        <dbReference type="ARBA" id="ARBA00022473"/>
    </source>
</evidence>
<evidence type="ECO:0000313" key="11">
    <source>
        <dbReference type="WBParaSite" id="ACRNAN_Path_895.g3444.t1"/>
    </source>
</evidence>
<feature type="domain" description="Homeobox" evidence="9">
    <location>
        <begin position="174"/>
        <end position="234"/>
    </location>
</feature>
<keyword evidence="10" id="KW-1185">Reference proteome</keyword>
<evidence type="ECO:0000256" key="8">
    <source>
        <dbReference type="SAM" id="MobiDB-lite"/>
    </source>
</evidence>
<comment type="subcellular location">
    <subcellularLocation>
        <location evidence="1 6 7">Nucleus</location>
    </subcellularLocation>
</comment>
<keyword evidence="5 6" id="KW-0539">Nucleus</keyword>
<organism evidence="10 11">
    <name type="scientific">Acrobeloides nanus</name>
    <dbReference type="NCBI Taxonomy" id="290746"/>
    <lineage>
        <taxon>Eukaryota</taxon>
        <taxon>Metazoa</taxon>
        <taxon>Ecdysozoa</taxon>
        <taxon>Nematoda</taxon>
        <taxon>Chromadorea</taxon>
        <taxon>Rhabditida</taxon>
        <taxon>Tylenchina</taxon>
        <taxon>Cephalobomorpha</taxon>
        <taxon>Cephaloboidea</taxon>
        <taxon>Cephalobidae</taxon>
        <taxon>Acrobeloides</taxon>
    </lineage>
</organism>
<dbReference type="InterPro" id="IPR017970">
    <property type="entry name" value="Homeobox_CS"/>
</dbReference>
<dbReference type="WBParaSite" id="ACRNAN_Path_895.g3444.t1">
    <property type="protein sequence ID" value="ACRNAN_Path_895.g3444.t1"/>
    <property type="gene ID" value="ACRNAN_Path_895.g3444"/>
</dbReference>
<keyword evidence="3 6" id="KW-0238">DNA-binding</keyword>
<evidence type="ECO:0000313" key="10">
    <source>
        <dbReference type="Proteomes" id="UP000887540"/>
    </source>
</evidence>
<dbReference type="GO" id="GO:0000981">
    <property type="term" value="F:DNA-binding transcription factor activity, RNA polymerase II-specific"/>
    <property type="evidence" value="ECO:0007669"/>
    <property type="project" value="InterPro"/>
</dbReference>
<reference evidence="11" key="1">
    <citation type="submission" date="2022-11" db="UniProtKB">
        <authorList>
            <consortium name="WormBaseParasite"/>
        </authorList>
    </citation>
    <scope>IDENTIFICATION</scope>
</reference>
<evidence type="ECO:0000256" key="3">
    <source>
        <dbReference type="ARBA" id="ARBA00023125"/>
    </source>
</evidence>
<keyword evidence="2" id="KW-0217">Developmental protein</keyword>
<feature type="compositionally biased region" description="Low complexity" evidence="8">
    <location>
        <begin position="142"/>
        <end position="151"/>
    </location>
</feature>
<evidence type="ECO:0000256" key="7">
    <source>
        <dbReference type="RuleBase" id="RU000682"/>
    </source>
</evidence>
<name>A0A914CCY1_9BILA</name>
<dbReference type="Proteomes" id="UP000887540">
    <property type="component" value="Unplaced"/>
</dbReference>
<dbReference type="CDD" id="cd00086">
    <property type="entry name" value="homeodomain"/>
    <property type="match status" value="1"/>
</dbReference>
<evidence type="ECO:0000256" key="5">
    <source>
        <dbReference type="ARBA" id="ARBA00023242"/>
    </source>
</evidence>
<dbReference type="SMART" id="SM00389">
    <property type="entry name" value="HOX"/>
    <property type="match status" value="1"/>
</dbReference>
<feature type="region of interest" description="Disordered" evidence="8">
    <location>
        <begin position="58"/>
        <end position="153"/>
    </location>
</feature>
<feature type="compositionally biased region" description="Low complexity" evidence="8">
    <location>
        <begin position="106"/>
        <end position="126"/>
    </location>
</feature>
<dbReference type="Pfam" id="PF00046">
    <property type="entry name" value="Homeodomain"/>
    <property type="match status" value="1"/>
</dbReference>
<keyword evidence="4 6" id="KW-0371">Homeobox</keyword>
<dbReference type="GO" id="GO:0005634">
    <property type="term" value="C:nucleus"/>
    <property type="evidence" value="ECO:0007669"/>
    <property type="project" value="UniProtKB-SubCell"/>
</dbReference>
<sequence>MSCTDSYITTSSPVMYYHHNMHTHHQPSTATAINGPYIPNGSMVEPWILPQVAVSIGSYPSPSSPPSTMPPHAFSASTTGMPHSLQPHDHQNGLPPTHPSQYSMHTPPSTASGPPPSWSSSTTTSSQAPYSRHQNQAENHHSSNSSTSQQQFKWMQVKRSIVKTAARPKKQEIEPNGTVRTNFTNHQLTELEKEYHTSKYLNRNRRSEIAQMLHLNETQVKIWFQNRRMKEKKRQKEKDFLKSISTTTPPPRDTVGGIPPSGYGNGNSSAETNGKWCAASSTGSRSDSSSNTSGHSDSSPPLSMDLKFDKNNF</sequence>
<dbReference type="AlphaFoldDB" id="A0A914CCY1"/>
<dbReference type="InterPro" id="IPR001356">
    <property type="entry name" value="HD"/>
</dbReference>
<evidence type="ECO:0000259" key="9">
    <source>
        <dbReference type="PROSITE" id="PS50071"/>
    </source>
</evidence>
<dbReference type="FunFam" id="1.10.10.60:FF:000113">
    <property type="entry name" value="homeobox protein Hox-B1"/>
    <property type="match status" value="1"/>
</dbReference>